<sequence>MDARDGEAGEPAATADRPAEPEPAESGSPGGGAGAGIKGLTLPYQVAAAVALAVVVVVGGLHVGMVFLHVAPSNTLSKQHGRAMDDWVLPEFEQNWKLFAPNPLQQNIAVHARAEITDADGGRRTTGWVSLTAEDGAAIRGNPLPSHTNQNELRRAWDFYVNSHTEDNRANGLRGRLSERYVRRIALLKLEDQPLGGRIERIQLRSATQGVGAPVWSKERHDTRTYYRVLPWWTVTAADLPGGATGGRTEARR</sequence>
<evidence type="ECO:0000313" key="4">
    <source>
        <dbReference type="Proteomes" id="UP001522868"/>
    </source>
</evidence>
<dbReference type="InterPro" id="IPR043857">
    <property type="entry name" value="DUF5819"/>
</dbReference>
<dbReference type="Proteomes" id="UP001522868">
    <property type="component" value="Unassembled WGS sequence"/>
</dbReference>
<keyword evidence="4" id="KW-1185">Reference proteome</keyword>
<keyword evidence="2" id="KW-0472">Membrane</keyword>
<evidence type="ECO:0000313" key="3">
    <source>
        <dbReference type="EMBL" id="MCK8676234.1"/>
    </source>
</evidence>
<accession>A0ABT0I4I2</accession>
<name>A0ABT0I4I2_9ACTN</name>
<keyword evidence="2" id="KW-0812">Transmembrane</keyword>
<dbReference type="RefSeq" id="WP_248631426.1">
    <property type="nucleotide sequence ID" value="NZ_JALPTH010000002.1"/>
</dbReference>
<comment type="caution">
    <text evidence="3">The sequence shown here is derived from an EMBL/GenBank/DDBJ whole genome shotgun (WGS) entry which is preliminary data.</text>
</comment>
<dbReference type="EMBL" id="JALPTH010000002">
    <property type="protein sequence ID" value="MCK8676234.1"/>
    <property type="molecule type" value="Genomic_DNA"/>
</dbReference>
<feature type="region of interest" description="Disordered" evidence="1">
    <location>
        <begin position="1"/>
        <end position="32"/>
    </location>
</feature>
<organism evidence="3 4">
    <name type="scientific">Streptomyces lichenis</name>
    <dbReference type="NCBI Taxonomy" id="2306967"/>
    <lineage>
        <taxon>Bacteria</taxon>
        <taxon>Bacillati</taxon>
        <taxon>Actinomycetota</taxon>
        <taxon>Actinomycetes</taxon>
        <taxon>Kitasatosporales</taxon>
        <taxon>Streptomycetaceae</taxon>
        <taxon>Streptomyces</taxon>
    </lineage>
</organism>
<evidence type="ECO:0000256" key="2">
    <source>
        <dbReference type="SAM" id="Phobius"/>
    </source>
</evidence>
<feature type="transmembrane region" description="Helical" evidence="2">
    <location>
        <begin position="46"/>
        <end position="68"/>
    </location>
</feature>
<proteinExistence type="predicted"/>
<keyword evidence="2" id="KW-1133">Transmembrane helix</keyword>
<dbReference type="Pfam" id="PF19136">
    <property type="entry name" value="DUF5819"/>
    <property type="match status" value="1"/>
</dbReference>
<gene>
    <name evidence="3" type="ORF">M1O15_02135</name>
</gene>
<reference evidence="3 4" key="1">
    <citation type="submission" date="2022-04" db="EMBL/GenBank/DDBJ databases">
        <title>Streptomyces sp. nov. LCR6-01 isolated from Lichen of Dirinaria sp.</title>
        <authorList>
            <person name="Kanchanasin P."/>
            <person name="Tanasupawat S."/>
            <person name="Phongsopitanun W."/>
        </authorList>
    </citation>
    <scope>NUCLEOTIDE SEQUENCE [LARGE SCALE GENOMIC DNA]</scope>
    <source>
        <strain evidence="3 4">LCR6-01</strain>
    </source>
</reference>
<evidence type="ECO:0000256" key="1">
    <source>
        <dbReference type="SAM" id="MobiDB-lite"/>
    </source>
</evidence>
<protein>
    <submittedName>
        <fullName evidence="3">DUF5819 family protein</fullName>
    </submittedName>
</protein>